<dbReference type="Proteomes" id="UP001597460">
    <property type="component" value="Unassembled WGS sequence"/>
</dbReference>
<dbReference type="InterPro" id="IPR005467">
    <property type="entry name" value="His_kinase_dom"/>
</dbReference>
<dbReference type="Gene3D" id="3.30.565.10">
    <property type="entry name" value="Histidine kinase-like ATPase, C-terminal domain"/>
    <property type="match status" value="1"/>
</dbReference>
<dbReference type="EMBL" id="JBHULI010000022">
    <property type="protein sequence ID" value="MFD2531843.1"/>
    <property type="molecule type" value="Genomic_DNA"/>
</dbReference>
<evidence type="ECO:0000259" key="6">
    <source>
        <dbReference type="PROSITE" id="PS50109"/>
    </source>
</evidence>
<dbReference type="SUPFAM" id="SSF47384">
    <property type="entry name" value="Homodimeric domain of signal transducing histidine kinase"/>
    <property type="match status" value="1"/>
</dbReference>
<comment type="caution">
    <text evidence="8">The sequence shown here is derived from an EMBL/GenBank/DDBJ whole genome shotgun (WGS) entry which is preliminary data.</text>
</comment>
<dbReference type="InterPro" id="IPR036890">
    <property type="entry name" value="HATPase_C_sf"/>
</dbReference>
<sequence>MSFKDNSNSEKGNEYSLWPFFEQTTDLLCIAGFDGFFKKVNPALSKLLGYSEKELLERPIDSFIHEDDLKLTQQYRDNVRKGIPLLNFENRYVSKEGKVIWFSWTSIPREDDNLVYAIAKNITHLKKHEEERNRLLTSLSKSNQRLKQINYTTSHDLRAPVSNLLAVCDLIDITTIKDPETLGFFHLLKQVSENLKKSIDNYVDNMHKDQALQIKTEQVTLNDILSSVTDSLHTLIQDSKTKFKVDFEAFDTINYNRGYLESIFLNLISNSIKYAHPNRTPVIDIKTSIEDGRKQLIFSDNGLGFDSKKEKDKVFGLHQRFHDHEDSKGIGLYLVYNHITDLGGTITVESEVNEGTYFTITFKD</sequence>
<feature type="domain" description="PAS" evidence="7">
    <location>
        <begin position="13"/>
        <end position="83"/>
    </location>
</feature>
<dbReference type="InterPro" id="IPR013655">
    <property type="entry name" value="PAS_fold_3"/>
</dbReference>
<name>A0ABW5JGI3_9BACT</name>
<evidence type="ECO:0000256" key="4">
    <source>
        <dbReference type="ARBA" id="ARBA00022679"/>
    </source>
</evidence>
<dbReference type="SUPFAM" id="SSF55785">
    <property type="entry name" value="PYP-like sensor domain (PAS domain)"/>
    <property type="match status" value="1"/>
</dbReference>
<accession>A0ABW5JGI3</accession>
<dbReference type="RefSeq" id="WP_390299618.1">
    <property type="nucleotide sequence ID" value="NZ_JBHULI010000022.1"/>
</dbReference>
<dbReference type="Pfam" id="PF02518">
    <property type="entry name" value="HATPase_c"/>
    <property type="match status" value="1"/>
</dbReference>
<evidence type="ECO:0000256" key="3">
    <source>
        <dbReference type="ARBA" id="ARBA00022553"/>
    </source>
</evidence>
<keyword evidence="4" id="KW-0808">Transferase</keyword>
<protein>
    <recommendedName>
        <fullName evidence="2">histidine kinase</fullName>
        <ecNumber evidence="2">2.7.13.3</ecNumber>
    </recommendedName>
</protein>
<dbReference type="PANTHER" id="PTHR43304">
    <property type="entry name" value="PHYTOCHROME-LIKE PROTEIN CPH1"/>
    <property type="match status" value="1"/>
</dbReference>
<evidence type="ECO:0000256" key="2">
    <source>
        <dbReference type="ARBA" id="ARBA00012438"/>
    </source>
</evidence>
<keyword evidence="5" id="KW-0418">Kinase</keyword>
<dbReference type="InterPro" id="IPR000014">
    <property type="entry name" value="PAS"/>
</dbReference>
<dbReference type="PROSITE" id="PS50109">
    <property type="entry name" value="HIS_KIN"/>
    <property type="match status" value="1"/>
</dbReference>
<organism evidence="8 9">
    <name type="scientific">Gracilimonas halophila</name>
    <dbReference type="NCBI Taxonomy" id="1834464"/>
    <lineage>
        <taxon>Bacteria</taxon>
        <taxon>Pseudomonadati</taxon>
        <taxon>Balneolota</taxon>
        <taxon>Balneolia</taxon>
        <taxon>Balneolales</taxon>
        <taxon>Balneolaceae</taxon>
        <taxon>Gracilimonas</taxon>
    </lineage>
</organism>
<reference evidence="9" key="1">
    <citation type="journal article" date="2019" name="Int. J. Syst. Evol. Microbiol.">
        <title>The Global Catalogue of Microorganisms (GCM) 10K type strain sequencing project: providing services to taxonomists for standard genome sequencing and annotation.</title>
        <authorList>
            <consortium name="The Broad Institute Genomics Platform"/>
            <consortium name="The Broad Institute Genome Sequencing Center for Infectious Disease"/>
            <person name="Wu L."/>
            <person name="Ma J."/>
        </authorList>
    </citation>
    <scope>NUCLEOTIDE SEQUENCE [LARGE SCALE GENOMIC DNA]</scope>
    <source>
        <strain evidence="9">KCTC 52042</strain>
    </source>
</reference>
<evidence type="ECO:0000259" key="7">
    <source>
        <dbReference type="PROSITE" id="PS50112"/>
    </source>
</evidence>
<evidence type="ECO:0000256" key="1">
    <source>
        <dbReference type="ARBA" id="ARBA00000085"/>
    </source>
</evidence>
<feature type="domain" description="Histidine kinase" evidence="6">
    <location>
        <begin position="152"/>
        <end position="364"/>
    </location>
</feature>
<evidence type="ECO:0000256" key="5">
    <source>
        <dbReference type="ARBA" id="ARBA00022777"/>
    </source>
</evidence>
<dbReference type="SMART" id="SM00387">
    <property type="entry name" value="HATPase_c"/>
    <property type="match status" value="1"/>
</dbReference>
<evidence type="ECO:0000313" key="9">
    <source>
        <dbReference type="Proteomes" id="UP001597460"/>
    </source>
</evidence>
<dbReference type="SMART" id="SM00091">
    <property type="entry name" value="PAS"/>
    <property type="match status" value="1"/>
</dbReference>
<proteinExistence type="predicted"/>
<dbReference type="PROSITE" id="PS50112">
    <property type="entry name" value="PAS"/>
    <property type="match status" value="1"/>
</dbReference>
<dbReference type="SUPFAM" id="SSF55874">
    <property type="entry name" value="ATPase domain of HSP90 chaperone/DNA topoisomerase II/histidine kinase"/>
    <property type="match status" value="1"/>
</dbReference>
<dbReference type="EC" id="2.7.13.3" evidence="2"/>
<dbReference type="Pfam" id="PF08447">
    <property type="entry name" value="PAS_3"/>
    <property type="match status" value="1"/>
</dbReference>
<evidence type="ECO:0000313" key="8">
    <source>
        <dbReference type="EMBL" id="MFD2531843.1"/>
    </source>
</evidence>
<dbReference type="InterPro" id="IPR003594">
    <property type="entry name" value="HATPase_dom"/>
</dbReference>
<comment type="catalytic activity">
    <reaction evidence="1">
        <text>ATP + protein L-histidine = ADP + protein N-phospho-L-histidine.</text>
        <dbReference type="EC" id="2.7.13.3"/>
    </reaction>
</comment>
<dbReference type="InterPro" id="IPR035965">
    <property type="entry name" value="PAS-like_dom_sf"/>
</dbReference>
<gene>
    <name evidence="8" type="ORF">ACFSVN_05245</name>
</gene>
<dbReference type="PANTHER" id="PTHR43304:SF1">
    <property type="entry name" value="PAC DOMAIN-CONTAINING PROTEIN"/>
    <property type="match status" value="1"/>
</dbReference>
<dbReference type="Gene3D" id="3.30.450.20">
    <property type="entry name" value="PAS domain"/>
    <property type="match status" value="1"/>
</dbReference>
<dbReference type="NCBIfam" id="TIGR00229">
    <property type="entry name" value="sensory_box"/>
    <property type="match status" value="1"/>
</dbReference>
<dbReference type="InterPro" id="IPR036097">
    <property type="entry name" value="HisK_dim/P_sf"/>
</dbReference>
<keyword evidence="3" id="KW-0597">Phosphoprotein</keyword>
<keyword evidence="9" id="KW-1185">Reference proteome</keyword>
<dbReference type="InterPro" id="IPR052162">
    <property type="entry name" value="Sensor_kinase/Photoreceptor"/>
</dbReference>
<dbReference type="CDD" id="cd00130">
    <property type="entry name" value="PAS"/>
    <property type="match status" value="1"/>
</dbReference>